<sequence>MGQNVKPIAHFRKRCNHRIEAFDAIYFPETFASLKCTGISGTPHNFVSKRLNGINRECARSYGPPSYTGLVICFICDYDLRTKPDGKVFIRSCHRKTVVGRVNYDWMQAILRTAHRDVHGAVFDLKSSQTL</sequence>
<reference evidence="1 2" key="2">
    <citation type="submission" date="2018-11" db="EMBL/GenBank/DDBJ databases">
        <authorList>
            <consortium name="Pathogen Informatics"/>
        </authorList>
    </citation>
    <scope>NUCLEOTIDE SEQUENCE [LARGE SCALE GENOMIC DNA]</scope>
    <source>
        <strain evidence="1 2">NST_G2</strain>
    </source>
</reference>
<organism evidence="3">
    <name type="scientific">Schistocephalus solidus</name>
    <name type="common">Tapeworm</name>
    <dbReference type="NCBI Taxonomy" id="70667"/>
    <lineage>
        <taxon>Eukaryota</taxon>
        <taxon>Metazoa</taxon>
        <taxon>Spiralia</taxon>
        <taxon>Lophotrochozoa</taxon>
        <taxon>Platyhelminthes</taxon>
        <taxon>Cestoda</taxon>
        <taxon>Eucestoda</taxon>
        <taxon>Diphyllobothriidea</taxon>
        <taxon>Diphyllobothriidae</taxon>
        <taxon>Schistocephalus</taxon>
    </lineage>
</organism>
<evidence type="ECO:0000313" key="3">
    <source>
        <dbReference type="WBParaSite" id="SSLN_0000301701-mRNA-1"/>
    </source>
</evidence>
<evidence type="ECO:0000313" key="1">
    <source>
        <dbReference type="EMBL" id="VDL89302.1"/>
    </source>
</evidence>
<reference evidence="3" key="1">
    <citation type="submission" date="2016-06" db="UniProtKB">
        <authorList>
            <consortium name="WormBaseParasite"/>
        </authorList>
    </citation>
    <scope>IDENTIFICATION</scope>
</reference>
<evidence type="ECO:0000313" key="2">
    <source>
        <dbReference type="Proteomes" id="UP000275846"/>
    </source>
</evidence>
<dbReference type="WBParaSite" id="SSLN_0000301701-mRNA-1">
    <property type="protein sequence ID" value="SSLN_0000301701-mRNA-1"/>
    <property type="gene ID" value="SSLN_0000301701"/>
</dbReference>
<gene>
    <name evidence="1" type="ORF">SSLN_LOCUS2917</name>
</gene>
<proteinExistence type="predicted"/>
<dbReference type="EMBL" id="UYSU01032376">
    <property type="protein sequence ID" value="VDL89302.1"/>
    <property type="molecule type" value="Genomic_DNA"/>
</dbReference>
<dbReference type="AlphaFoldDB" id="A0A183SFB9"/>
<accession>A0A183SFB9</accession>
<name>A0A183SFB9_SCHSO</name>
<dbReference type="Proteomes" id="UP000275846">
    <property type="component" value="Unassembled WGS sequence"/>
</dbReference>
<keyword evidence="2" id="KW-1185">Reference proteome</keyword>
<protein>
    <submittedName>
        <fullName evidence="3">YqaJ domain-containing protein</fullName>
    </submittedName>
</protein>